<accession>F0WUB7</accession>
<dbReference type="HOGENOM" id="CLU_2946448_0_0_1"/>
<reference evidence="1" key="1">
    <citation type="journal article" date="2011" name="PLoS Biol.">
        <title>Gene gain and loss during evolution of obligate parasitism in the white rust pathogen of Arabidopsis thaliana.</title>
        <authorList>
            <person name="Kemen E."/>
            <person name="Gardiner A."/>
            <person name="Schultz-Larsen T."/>
            <person name="Kemen A.C."/>
            <person name="Balmuth A.L."/>
            <person name="Robert-Seilaniantz A."/>
            <person name="Bailey K."/>
            <person name="Holub E."/>
            <person name="Studholme D.J."/>
            <person name="Maclean D."/>
            <person name="Jones J.D."/>
        </authorList>
    </citation>
    <scope>NUCLEOTIDE SEQUENCE</scope>
</reference>
<sequence length="60" mass="6934">MDVATYCSNTHCIASNAIRTRPDDTRRFKRDRFERAGFGICVRHNPSQLDIPCRLDLAHD</sequence>
<dbReference type="AlphaFoldDB" id="F0WUB7"/>
<protein>
    <submittedName>
        <fullName evidence="1">AlNc14C269G9938 protein</fullName>
    </submittedName>
</protein>
<proteinExistence type="predicted"/>
<dbReference type="EMBL" id="FR824314">
    <property type="protein sequence ID" value="CCA24995.1"/>
    <property type="molecule type" value="Genomic_DNA"/>
</dbReference>
<gene>
    <name evidence="1" type="primary">AlNc14C269G9938</name>
    <name evidence="1" type="ORF">ALNC14_111390</name>
</gene>
<name>F0WUB7_9STRA</name>
<evidence type="ECO:0000313" key="1">
    <source>
        <dbReference type="EMBL" id="CCA24995.1"/>
    </source>
</evidence>
<reference evidence="1" key="2">
    <citation type="submission" date="2011-02" db="EMBL/GenBank/DDBJ databases">
        <authorList>
            <person name="MacLean D."/>
        </authorList>
    </citation>
    <scope>NUCLEOTIDE SEQUENCE</scope>
</reference>
<organism evidence="1">
    <name type="scientific">Albugo laibachii Nc14</name>
    <dbReference type="NCBI Taxonomy" id="890382"/>
    <lineage>
        <taxon>Eukaryota</taxon>
        <taxon>Sar</taxon>
        <taxon>Stramenopiles</taxon>
        <taxon>Oomycota</taxon>
        <taxon>Peronosporomycetes</taxon>
        <taxon>Albuginales</taxon>
        <taxon>Albuginaceae</taxon>
        <taxon>Albugo</taxon>
    </lineage>
</organism>